<evidence type="ECO:0000256" key="5">
    <source>
        <dbReference type="ARBA" id="ARBA00022552"/>
    </source>
</evidence>
<accession>A0AAD5HAJ5</accession>
<dbReference type="EMBL" id="MU620944">
    <property type="protein sequence ID" value="KAI8577155.1"/>
    <property type="molecule type" value="Genomic_DNA"/>
</dbReference>
<feature type="compositionally biased region" description="Basic and acidic residues" evidence="9">
    <location>
        <begin position="206"/>
        <end position="215"/>
    </location>
</feature>
<dbReference type="InterPro" id="IPR050786">
    <property type="entry name" value="EFG1_rRNA-proc"/>
</dbReference>
<comment type="subcellular location">
    <subcellularLocation>
        <location evidence="1">Nucleus</location>
        <location evidence="1">Nucleolus</location>
    </subcellularLocation>
</comment>
<reference evidence="10" key="1">
    <citation type="submission" date="2021-06" db="EMBL/GenBank/DDBJ databases">
        <authorList>
            <consortium name="DOE Joint Genome Institute"/>
            <person name="Mondo S.J."/>
            <person name="Amses K.R."/>
            <person name="Simmons D.R."/>
            <person name="Longcore J.E."/>
            <person name="Seto K."/>
            <person name="Alves G.H."/>
            <person name="Bonds A.E."/>
            <person name="Quandt C.A."/>
            <person name="Davis W.J."/>
            <person name="Chang Y."/>
            <person name="Letcher P.M."/>
            <person name="Powell M.J."/>
            <person name="Kuo A."/>
            <person name="Labutti K."/>
            <person name="Pangilinan J."/>
            <person name="Andreopoulos W."/>
            <person name="Tritt A."/>
            <person name="Riley R."/>
            <person name="Hundley H."/>
            <person name="Johnson J."/>
            <person name="Lipzen A."/>
            <person name="Barry K."/>
            <person name="Berbee M.L."/>
            <person name="Buchler N.E."/>
            <person name="Grigoriev I.V."/>
            <person name="Spatafora J.W."/>
            <person name="Stajich J.E."/>
            <person name="James T.Y."/>
        </authorList>
    </citation>
    <scope>NUCLEOTIDE SEQUENCE</scope>
    <source>
        <strain evidence="10">AG</strain>
    </source>
</reference>
<sequence>MAPASNNLKRKNREADNEIPTGNAAIKKKIRDTERALRRPTLTAKVRLELERKLKALNFHSSEKLIDDFERTNAKKYHMVKHFERTKVNRKIKKAEKELKEAKSDEEKKSAQKLLDELNIDLNYINHFPNTERYISLYPSSDSNEASSAEARKEIRDRIGEATKDGEFDEDTVRKHYRNKYRDHLVKSGKISAIEASADDIAALSGRKEEEDQVKPNKKSKTAKASKEKAGKPSVVEKADVEQDDFFMADGDSDDEE</sequence>
<dbReference type="PANTHER" id="PTHR33911">
    <property type="entry name" value="RRNA-PROCESSING PROTEIN EFG1"/>
    <property type="match status" value="1"/>
</dbReference>
<reference evidence="10" key="2">
    <citation type="journal article" date="2022" name="Proc. Natl. Acad. Sci. U.S.A.">
        <title>Diploid-dominant life cycles characterize the early evolution of Fungi.</title>
        <authorList>
            <person name="Amses K.R."/>
            <person name="Simmons D.R."/>
            <person name="Longcore J.E."/>
            <person name="Mondo S.J."/>
            <person name="Seto K."/>
            <person name="Jeronimo G.H."/>
            <person name="Bonds A.E."/>
            <person name="Quandt C.A."/>
            <person name="Davis W.J."/>
            <person name="Chang Y."/>
            <person name="Federici B.A."/>
            <person name="Kuo A."/>
            <person name="LaButti K."/>
            <person name="Pangilinan J."/>
            <person name="Andreopoulos W."/>
            <person name="Tritt A."/>
            <person name="Riley R."/>
            <person name="Hundley H."/>
            <person name="Johnson J."/>
            <person name="Lipzen A."/>
            <person name="Barry K."/>
            <person name="Lang B.F."/>
            <person name="Cuomo C.A."/>
            <person name="Buchler N.E."/>
            <person name="Grigoriev I.V."/>
            <person name="Spatafora J.W."/>
            <person name="Stajich J.E."/>
            <person name="James T.Y."/>
        </authorList>
    </citation>
    <scope>NUCLEOTIDE SEQUENCE</scope>
    <source>
        <strain evidence="10">AG</strain>
    </source>
</reference>
<keyword evidence="7" id="KW-0539">Nucleus</keyword>
<keyword evidence="5" id="KW-0698">rRNA processing</keyword>
<feature type="region of interest" description="Disordered" evidence="9">
    <location>
        <begin position="1"/>
        <end position="27"/>
    </location>
</feature>
<evidence type="ECO:0000256" key="8">
    <source>
        <dbReference type="SAM" id="Coils"/>
    </source>
</evidence>
<dbReference type="Pfam" id="PF10153">
    <property type="entry name" value="Efg1"/>
    <property type="match status" value="1"/>
</dbReference>
<protein>
    <recommendedName>
        <fullName evidence="3">rRNA-processing protein EFG1</fullName>
    </recommendedName>
    <alternativeName>
        <fullName evidence="4">rRNA-processing protein efg1</fullName>
    </alternativeName>
</protein>
<dbReference type="AlphaFoldDB" id="A0AAD5HAJ5"/>
<dbReference type="GeneID" id="75918910"/>
<organism evidence="10 11">
    <name type="scientific">Umbelopsis ramanniana AG</name>
    <dbReference type="NCBI Taxonomy" id="1314678"/>
    <lineage>
        <taxon>Eukaryota</taxon>
        <taxon>Fungi</taxon>
        <taxon>Fungi incertae sedis</taxon>
        <taxon>Mucoromycota</taxon>
        <taxon>Mucoromycotina</taxon>
        <taxon>Umbelopsidomycetes</taxon>
        <taxon>Umbelopsidales</taxon>
        <taxon>Umbelopsidaceae</taxon>
        <taxon>Umbelopsis</taxon>
    </lineage>
</organism>
<evidence type="ECO:0000313" key="10">
    <source>
        <dbReference type="EMBL" id="KAI8577155.1"/>
    </source>
</evidence>
<gene>
    <name evidence="10" type="ORF">K450DRAFT_290665</name>
</gene>
<keyword evidence="11" id="KW-1185">Reference proteome</keyword>
<dbReference type="Proteomes" id="UP001206595">
    <property type="component" value="Unassembled WGS sequence"/>
</dbReference>
<comment type="caution">
    <text evidence="10">The sequence shown here is derived from an EMBL/GenBank/DDBJ whole genome shotgun (WGS) entry which is preliminary data.</text>
</comment>
<name>A0AAD5HAJ5_UMBRA</name>
<dbReference type="GO" id="GO:0000462">
    <property type="term" value="P:maturation of SSU-rRNA from tricistronic rRNA transcript (SSU-rRNA, 5.8S rRNA, LSU-rRNA)"/>
    <property type="evidence" value="ECO:0007669"/>
    <property type="project" value="TreeGrafter"/>
</dbReference>
<dbReference type="GO" id="GO:0030688">
    <property type="term" value="C:preribosome, small subunit precursor"/>
    <property type="evidence" value="ECO:0007669"/>
    <property type="project" value="TreeGrafter"/>
</dbReference>
<dbReference type="PANTHER" id="PTHR33911:SF1">
    <property type="entry name" value="RRNA-PROCESSING PROTEIN EFG1"/>
    <property type="match status" value="1"/>
</dbReference>
<feature type="compositionally biased region" description="Basic and acidic residues" evidence="9">
    <location>
        <begin position="225"/>
        <end position="241"/>
    </location>
</feature>
<dbReference type="RefSeq" id="XP_051442159.1">
    <property type="nucleotide sequence ID" value="XM_051593568.1"/>
</dbReference>
<feature type="coiled-coil region" evidence="8">
    <location>
        <begin position="85"/>
        <end position="112"/>
    </location>
</feature>
<proteinExistence type="inferred from homology"/>
<dbReference type="GO" id="GO:0005730">
    <property type="term" value="C:nucleolus"/>
    <property type="evidence" value="ECO:0007669"/>
    <property type="project" value="UniProtKB-SubCell"/>
</dbReference>
<dbReference type="InterPro" id="IPR019310">
    <property type="entry name" value="Efg1"/>
</dbReference>
<keyword evidence="6 8" id="KW-0175">Coiled coil</keyword>
<feature type="compositionally biased region" description="Acidic residues" evidence="9">
    <location>
        <begin position="242"/>
        <end position="257"/>
    </location>
</feature>
<evidence type="ECO:0000256" key="1">
    <source>
        <dbReference type="ARBA" id="ARBA00004604"/>
    </source>
</evidence>
<comment type="similarity">
    <text evidence="2">Belongs to the EFG1 family.</text>
</comment>
<evidence type="ECO:0000313" key="11">
    <source>
        <dbReference type="Proteomes" id="UP001206595"/>
    </source>
</evidence>
<feature type="region of interest" description="Disordered" evidence="9">
    <location>
        <begin position="206"/>
        <end position="257"/>
    </location>
</feature>
<evidence type="ECO:0000256" key="6">
    <source>
        <dbReference type="ARBA" id="ARBA00023054"/>
    </source>
</evidence>
<evidence type="ECO:0000256" key="4">
    <source>
        <dbReference type="ARBA" id="ARBA00019827"/>
    </source>
</evidence>
<evidence type="ECO:0000256" key="2">
    <source>
        <dbReference type="ARBA" id="ARBA00006916"/>
    </source>
</evidence>
<evidence type="ECO:0000256" key="3">
    <source>
        <dbReference type="ARBA" id="ARBA00018689"/>
    </source>
</evidence>
<evidence type="ECO:0000256" key="9">
    <source>
        <dbReference type="SAM" id="MobiDB-lite"/>
    </source>
</evidence>
<evidence type="ECO:0000256" key="7">
    <source>
        <dbReference type="ARBA" id="ARBA00023242"/>
    </source>
</evidence>